<accession>A0A5A5RBZ0</accession>
<dbReference type="NCBIfam" id="NF038350">
    <property type="entry name" value="taxis_HmpF"/>
    <property type="match status" value="1"/>
</dbReference>
<dbReference type="AlphaFoldDB" id="A0A5A5RBZ0"/>
<name>A0A5A5RBZ0_MICAE</name>
<evidence type="ECO:0000256" key="1">
    <source>
        <dbReference type="SAM" id="Coils"/>
    </source>
</evidence>
<feature type="coiled-coil region" evidence="1">
    <location>
        <begin position="436"/>
        <end position="463"/>
    </location>
</feature>
<evidence type="ECO:0000313" key="2">
    <source>
        <dbReference type="EMBL" id="GCA72538.1"/>
    </source>
</evidence>
<dbReference type="EMBL" id="BHVO01000110">
    <property type="protein sequence ID" value="GCA72538.1"/>
    <property type="molecule type" value="Genomic_DNA"/>
</dbReference>
<dbReference type="InterPro" id="IPR047813">
    <property type="entry name" value="HmpF"/>
</dbReference>
<proteinExistence type="predicted"/>
<evidence type="ECO:0000313" key="3">
    <source>
        <dbReference type="Proteomes" id="UP000323569"/>
    </source>
</evidence>
<keyword evidence="1" id="KW-0175">Coiled coil</keyword>
<feature type="coiled-coil region" evidence="1">
    <location>
        <begin position="319"/>
        <end position="389"/>
    </location>
</feature>
<protein>
    <submittedName>
        <fullName evidence="2">Uncharacterized protein</fullName>
    </submittedName>
</protein>
<comment type="caution">
    <text evidence="2">The sequence shown here is derived from an EMBL/GenBank/DDBJ whole genome shotgun (WGS) entry which is preliminary data.</text>
</comment>
<reference evidence="2 3" key="1">
    <citation type="submission" date="2018-09" db="EMBL/GenBank/DDBJ databases">
        <title>Evolutionary history of phycoerythrin pigmentation in the water bloom-forming cyanobacterium Microcystis aeruginosa.</title>
        <authorList>
            <person name="Tanabe Y."/>
            <person name="Tanabe Y."/>
            <person name="Yamaguchi H."/>
        </authorList>
    </citation>
    <scope>NUCLEOTIDE SEQUENCE [LARGE SCALE GENOMIC DNA]</scope>
    <source>
        <strain evidence="2 3">NIES-2519</strain>
    </source>
</reference>
<gene>
    <name evidence="2" type="ORF">MiYa_04091</name>
</gene>
<dbReference type="Proteomes" id="UP000323569">
    <property type="component" value="Unassembled WGS sequence"/>
</dbReference>
<sequence length="472" mass="55164">MLYLAEVKKQTRGFIGGYKTELKLLACQHKDQTWSAIPEEDILTYDETKPLAEGALLLVNLSNNRQLQGNPELAAAEMVRQLQKISRLMERSKKDQEKIEQWKQSLTYQSEILNRQKMEMEARIEQIEQIEAEFEYLERKRQELETLKQQLNEQQRQLEEGQINDNFSPNLSLEQQQFIRSLAERLANNHDLGNSPSQILYSTLESVQGQQTILNSCWQSLEEQKKAVENRQVANDEMIDYLEQRARELQTSRSGLETAKIQLQIQETVLSHKQELFERLNLTLQTTDSTRQMLLRLLQGEELDFDDKIDLEALEKMPLEELESLVKNLQTDLKRWEIFVNDQEEELTLQCQTVEELEARMATIDESERANLEAELAEEQEKKAMLAATLVGQRRNLQERQAIRSQHLKILQRRQGILSPEDAQKCSFEPVLMLLADNYQNNLQESQRLAAEIKQLQEDLQKRLFGNCYANN</sequence>
<feature type="coiled-coil region" evidence="1">
    <location>
        <begin position="75"/>
        <end position="164"/>
    </location>
</feature>
<organism evidence="2 3">
    <name type="scientific">Microcystis aeruginosa NIES-2519</name>
    <dbReference type="NCBI Taxonomy" id="2303981"/>
    <lineage>
        <taxon>Bacteria</taxon>
        <taxon>Bacillati</taxon>
        <taxon>Cyanobacteriota</taxon>
        <taxon>Cyanophyceae</taxon>
        <taxon>Oscillatoriophycideae</taxon>
        <taxon>Chroococcales</taxon>
        <taxon>Microcystaceae</taxon>
        <taxon>Microcystis</taxon>
    </lineage>
</organism>